<evidence type="ECO:0008006" key="6">
    <source>
        <dbReference type="Google" id="ProtNLM"/>
    </source>
</evidence>
<dbReference type="PANTHER" id="PTHR11136:SF0">
    <property type="entry name" value="DIHYDROFOLATE SYNTHETASE-RELATED"/>
    <property type="match status" value="1"/>
</dbReference>
<keyword evidence="2" id="KW-0436">Ligase</keyword>
<sequence length="111" mass="12888">MPQGDRTLEDWLDFIQSIHRRTMDLQLDRVRRVLHRMSFVRPRWVITVGGTNGKGSTIAVLESIYREAGFRVGAYTSPHLVNYCERFRIDGKDAGEVHLLRAFEKVEKARS</sequence>
<dbReference type="PANTHER" id="PTHR11136">
    <property type="entry name" value="FOLYLPOLYGLUTAMATE SYNTHASE-RELATED"/>
    <property type="match status" value="1"/>
</dbReference>
<keyword evidence="3" id="KW-0547">Nucleotide-binding</keyword>
<dbReference type="InterPro" id="IPR001645">
    <property type="entry name" value="Folylpolyglutamate_synth"/>
</dbReference>
<evidence type="ECO:0000256" key="1">
    <source>
        <dbReference type="ARBA" id="ARBA00008276"/>
    </source>
</evidence>
<dbReference type="GO" id="GO:0005737">
    <property type="term" value="C:cytoplasm"/>
    <property type="evidence" value="ECO:0007669"/>
    <property type="project" value="TreeGrafter"/>
</dbReference>
<dbReference type="SUPFAM" id="SSF53623">
    <property type="entry name" value="MurD-like peptide ligases, catalytic domain"/>
    <property type="match status" value="1"/>
</dbReference>
<evidence type="ECO:0000256" key="2">
    <source>
        <dbReference type="ARBA" id="ARBA00022598"/>
    </source>
</evidence>
<evidence type="ECO:0000256" key="3">
    <source>
        <dbReference type="ARBA" id="ARBA00022741"/>
    </source>
</evidence>
<keyword evidence="4" id="KW-0067">ATP-binding</keyword>
<dbReference type="GO" id="GO:0004326">
    <property type="term" value="F:tetrahydrofolylpolyglutamate synthase activity"/>
    <property type="evidence" value="ECO:0007669"/>
    <property type="project" value="InterPro"/>
</dbReference>
<dbReference type="GO" id="GO:0005524">
    <property type="term" value="F:ATP binding"/>
    <property type="evidence" value="ECO:0007669"/>
    <property type="project" value="UniProtKB-KW"/>
</dbReference>
<dbReference type="InterPro" id="IPR036565">
    <property type="entry name" value="Mur-like_cat_sf"/>
</dbReference>
<protein>
    <recommendedName>
        <fullName evidence="6">Mur ligase central domain-containing protein</fullName>
    </recommendedName>
</protein>
<organism evidence="5">
    <name type="scientific">marine metagenome</name>
    <dbReference type="NCBI Taxonomy" id="408172"/>
    <lineage>
        <taxon>unclassified sequences</taxon>
        <taxon>metagenomes</taxon>
        <taxon>ecological metagenomes</taxon>
    </lineage>
</organism>
<evidence type="ECO:0000313" key="5">
    <source>
        <dbReference type="EMBL" id="SVB60956.1"/>
    </source>
</evidence>
<feature type="non-terminal residue" evidence="5">
    <location>
        <position position="111"/>
    </location>
</feature>
<accession>A0A382FCY6</accession>
<reference evidence="5" key="1">
    <citation type="submission" date="2018-05" db="EMBL/GenBank/DDBJ databases">
        <authorList>
            <person name="Lanie J.A."/>
            <person name="Ng W.-L."/>
            <person name="Kazmierczak K.M."/>
            <person name="Andrzejewski T.M."/>
            <person name="Davidsen T.M."/>
            <person name="Wayne K.J."/>
            <person name="Tettelin H."/>
            <person name="Glass J.I."/>
            <person name="Rusch D."/>
            <person name="Podicherti R."/>
            <person name="Tsui H.-C.T."/>
            <person name="Winkler M.E."/>
        </authorList>
    </citation>
    <scope>NUCLEOTIDE SEQUENCE</scope>
</reference>
<dbReference type="Gene3D" id="3.40.1190.10">
    <property type="entry name" value="Mur-like, catalytic domain"/>
    <property type="match status" value="1"/>
</dbReference>
<dbReference type="AlphaFoldDB" id="A0A382FCY6"/>
<name>A0A382FCY6_9ZZZZ</name>
<evidence type="ECO:0000256" key="4">
    <source>
        <dbReference type="ARBA" id="ARBA00022840"/>
    </source>
</evidence>
<proteinExistence type="inferred from homology"/>
<gene>
    <name evidence="5" type="ORF">METZ01_LOCUS213810</name>
</gene>
<comment type="similarity">
    <text evidence="1">Belongs to the folylpolyglutamate synthase family.</text>
</comment>
<dbReference type="EMBL" id="UINC01049320">
    <property type="protein sequence ID" value="SVB60956.1"/>
    <property type="molecule type" value="Genomic_DNA"/>
</dbReference>
<dbReference type="GO" id="GO:0008841">
    <property type="term" value="F:dihydrofolate synthase activity"/>
    <property type="evidence" value="ECO:0007669"/>
    <property type="project" value="TreeGrafter"/>
</dbReference>